<reference evidence="1" key="1">
    <citation type="journal article" date="2014" name="Front. Microbiol.">
        <title>High frequency of phylogenetically diverse reductive dehalogenase-homologous genes in deep subseafloor sedimentary metagenomes.</title>
        <authorList>
            <person name="Kawai M."/>
            <person name="Futagami T."/>
            <person name="Toyoda A."/>
            <person name="Takaki Y."/>
            <person name="Nishi S."/>
            <person name="Hori S."/>
            <person name="Arai W."/>
            <person name="Tsubouchi T."/>
            <person name="Morono Y."/>
            <person name="Uchiyama I."/>
            <person name="Ito T."/>
            <person name="Fujiyama A."/>
            <person name="Inagaki F."/>
            <person name="Takami H."/>
        </authorList>
    </citation>
    <scope>NUCLEOTIDE SEQUENCE</scope>
    <source>
        <strain evidence="1">Expedition CK06-06</strain>
    </source>
</reference>
<dbReference type="EMBL" id="BARU01049944">
    <property type="protein sequence ID" value="GAH97509.1"/>
    <property type="molecule type" value="Genomic_DNA"/>
</dbReference>
<evidence type="ECO:0000313" key="1">
    <source>
        <dbReference type="EMBL" id="GAH97509.1"/>
    </source>
</evidence>
<name>X1L510_9ZZZZ</name>
<organism evidence="1">
    <name type="scientific">marine sediment metagenome</name>
    <dbReference type="NCBI Taxonomy" id="412755"/>
    <lineage>
        <taxon>unclassified sequences</taxon>
        <taxon>metagenomes</taxon>
        <taxon>ecological metagenomes</taxon>
    </lineage>
</organism>
<gene>
    <name evidence="1" type="ORF">S03H2_73138</name>
</gene>
<dbReference type="AlphaFoldDB" id="X1L510"/>
<accession>X1L510</accession>
<protein>
    <submittedName>
        <fullName evidence="1">Uncharacterized protein</fullName>
    </submittedName>
</protein>
<sequence length="31" mass="3291">PNGLPGSYPVRLGRDLVEVVLPSDISINEAI</sequence>
<proteinExistence type="predicted"/>
<comment type="caution">
    <text evidence="1">The sequence shown here is derived from an EMBL/GenBank/DDBJ whole genome shotgun (WGS) entry which is preliminary data.</text>
</comment>
<feature type="non-terminal residue" evidence="1">
    <location>
        <position position="1"/>
    </location>
</feature>
<feature type="non-terminal residue" evidence="1">
    <location>
        <position position="31"/>
    </location>
</feature>